<proteinExistence type="predicted"/>
<name>A0A067MK12_BOTB1</name>
<evidence type="ECO:0000256" key="1">
    <source>
        <dbReference type="PROSITE-ProRule" id="PRU01032"/>
    </source>
</evidence>
<evidence type="ECO:0000313" key="3">
    <source>
        <dbReference type="EMBL" id="KDQ15075.1"/>
    </source>
</evidence>
<dbReference type="HOGENOM" id="CLU_924356_0_0_1"/>
<dbReference type="PANTHER" id="PTHR14218">
    <property type="entry name" value="PROTEASE S8 TRIPEPTIDYL PEPTIDASE I CLN2"/>
    <property type="match status" value="1"/>
</dbReference>
<evidence type="ECO:0000259" key="2">
    <source>
        <dbReference type="PROSITE" id="PS51695"/>
    </source>
</evidence>
<dbReference type="InterPro" id="IPR030400">
    <property type="entry name" value="Sedolisin_dom"/>
</dbReference>
<dbReference type="InterPro" id="IPR036852">
    <property type="entry name" value="Peptidase_S8/S53_dom_sf"/>
</dbReference>
<organism evidence="3 4">
    <name type="scientific">Botryobasidium botryosum (strain FD-172 SS1)</name>
    <dbReference type="NCBI Taxonomy" id="930990"/>
    <lineage>
        <taxon>Eukaryota</taxon>
        <taxon>Fungi</taxon>
        <taxon>Dikarya</taxon>
        <taxon>Basidiomycota</taxon>
        <taxon>Agaricomycotina</taxon>
        <taxon>Agaricomycetes</taxon>
        <taxon>Cantharellales</taxon>
        <taxon>Botryobasidiaceae</taxon>
        <taxon>Botryobasidium</taxon>
    </lineage>
</organism>
<dbReference type="STRING" id="930990.A0A067MK12"/>
<gene>
    <name evidence="3" type="ORF">BOTBODRAFT_174251</name>
</gene>
<reference evidence="4" key="1">
    <citation type="journal article" date="2014" name="Proc. Natl. Acad. Sci. U.S.A.">
        <title>Extensive sampling of basidiomycete genomes demonstrates inadequacy of the white-rot/brown-rot paradigm for wood decay fungi.</title>
        <authorList>
            <person name="Riley R."/>
            <person name="Salamov A.A."/>
            <person name="Brown D.W."/>
            <person name="Nagy L.G."/>
            <person name="Floudas D."/>
            <person name="Held B.W."/>
            <person name="Levasseur A."/>
            <person name="Lombard V."/>
            <person name="Morin E."/>
            <person name="Otillar R."/>
            <person name="Lindquist E.A."/>
            <person name="Sun H."/>
            <person name="LaButti K.M."/>
            <person name="Schmutz J."/>
            <person name="Jabbour D."/>
            <person name="Luo H."/>
            <person name="Baker S.E."/>
            <person name="Pisabarro A.G."/>
            <person name="Walton J.D."/>
            <person name="Blanchette R.A."/>
            <person name="Henrissat B."/>
            <person name="Martin F."/>
            <person name="Cullen D."/>
            <person name="Hibbett D.S."/>
            <person name="Grigoriev I.V."/>
        </authorList>
    </citation>
    <scope>NUCLEOTIDE SEQUENCE [LARGE SCALE GENOMIC DNA]</scope>
    <source>
        <strain evidence="4">FD-172 SS1</strain>
    </source>
</reference>
<dbReference type="GO" id="GO:0004252">
    <property type="term" value="F:serine-type endopeptidase activity"/>
    <property type="evidence" value="ECO:0007669"/>
    <property type="project" value="InterPro"/>
</dbReference>
<dbReference type="GO" id="GO:0006508">
    <property type="term" value="P:proteolysis"/>
    <property type="evidence" value="ECO:0007669"/>
    <property type="project" value="InterPro"/>
</dbReference>
<protein>
    <recommendedName>
        <fullName evidence="2">Peptidase S53 domain-containing protein</fullName>
    </recommendedName>
</protein>
<evidence type="ECO:0000313" key="4">
    <source>
        <dbReference type="Proteomes" id="UP000027195"/>
    </source>
</evidence>
<comment type="caution">
    <text evidence="1">Lacks conserved residue(s) required for the propagation of feature annotation.</text>
</comment>
<feature type="domain" description="Peptidase S53" evidence="2">
    <location>
        <begin position="85"/>
        <end position="301"/>
    </location>
</feature>
<dbReference type="GO" id="GO:0008240">
    <property type="term" value="F:tripeptidyl-peptidase activity"/>
    <property type="evidence" value="ECO:0007669"/>
    <property type="project" value="TreeGrafter"/>
</dbReference>
<dbReference type="AlphaFoldDB" id="A0A067MK12"/>
<accession>A0A067MK12</accession>
<dbReference type="PANTHER" id="PTHR14218:SF19">
    <property type="entry name" value="SERINE PROTEASE AORO, PUTATIVE (AFU_ORTHOLOGUE AFUA_6G10250)-RELATED"/>
    <property type="match status" value="1"/>
</dbReference>
<dbReference type="PROSITE" id="PS51695">
    <property type="entry name" value="SEDOLISIN"/>
    <property type="match status" value="1"/>
</dbReference>
<dbReference type="InterPro" id="IPR050819">
    <property type="entry name" value="Tripeptidyl-peptidase_I"/>
</dbReference>
<dbReference type="EMBL" id="KL198034">
    <property type="protein sequence ID" value="KDQ15075.1"/>
    <property type="molecule type" value="Genomic_DNA"/>
</dbReference>
<dbReference type="InParanoid" id="A0A067MK12"/>
<dbReference type="Gene3D" id="3.40.50.200">
    <property type="entry name" value="Peptidase S8/S53 domain"/>
    <property type="match status" value="1"/>
</dbReference>
<dbReference type="SUPFAM" id="SSF52743">
    <property type="entry name" value="Subtilisin-like"/>
    <property type="match status" value="1"/>
</dbReference>
<sequence length="301" mass="32419">MYKHDADALHIACTSYSVPPAVEDHVDFNTLTLQFDVPVSKRNIGGAHAKTHSASKTGRSGPHLGFVPGARAETIPMGLKNCSQQTTPECLRALYNTDYSPVSKDNNSYGIVAHAPSKFFPSDLDLFAKYFAPDAIGVRPDVVRLDGGFVSSRPTLGWDALIDQDLEYAISLANPIPVTLYQVGDLAEEFKTSFNNFLDGIDSSYCQGDDPTVDAVYPDPSNATGSFKGPESCGTAKPIRVIYIPYGYDEITLTPAYERRQCEGYKMLGLQGTTVLFPSGDDGVQGADGTCTDPVTGVPEL</sequence>
<keyword evidence="4" id="KW-1185">Reference proteome</keyword>
<dbReference type="Proteomes" id="UP000027195">
    <property type="component" value="Unassembled WGS sequence"/>
</dbReference>
<dbReference type="OrthoDB" id="409122at2759"/>